<gene>
    <name evidence="1" type="ORF">K443DRAFT_109878</name>
</gene>
<protein>
    <submittedName>
        <fullName evidence="1">Uncharacterized protein</fullName>
    </submittedName>
</protein>
<dbReference type="EMBL" id="KN838780">
    <property type="protein sequence ID" value="KIJ94746.1"/>
    <property type="molecule type" value="Genomic_DNA"/>
</dbReference>
<keyword evidence="2" id="KW-1185">Reference proteome</keyword>
<name>A0A0C9XAK6_9AGAR</name>
<reference evidence="2" key="2">
    <citation type="submission" date="2015-01" db="EMBL/GenBank/DDBJ databases">
        <title>Evolutionary Origins and Diversification of the Mycorrhizal Mutualists.</title>
        <authorList>
            <consortium name="DOE Joint Genome Institute"/>
            <consortium name="Mycorrhizal Genomics Consortium"/>
            <person name="Kohler A."/>
            <person name="Kuo A."/>
            <person name="Nagy L.G."/>
            <person name="Floudas D."/>
            <person name="Copeland A."/>
            <person name="Barry K.W."/>
            <person name="Cichocki N."/>
            <person name="Veneault-Fourrey C."/>
            <person name="LaButti K."/>
            <person name="Lindquist E.A."/>
            <person name="Lipzen A."/>
            <person name="Lundell T."/>
            <person name="Morin E."/>
            <person name="Murat C."/>
            <person name="Riley R."/>
            <person name="Ohm R."/>
            <person name="Sun H."/>
            <person name="Tunlid A."/>
            <person name="Henrissat B."/>
            <person name="Grigoriev I.V."/>
            <person name="Hibbett D.S."/>
            <person name="Martin F."/>
        </authorList>
    </citation>
    <scope>NUCLEOTIDE SEQUENCE [LARGE SCALE GENOMIC DNA]</scope>
    <source>
        <strain evidence="2">LaAM-08-1</strain>
    </source>
</reference>
<accession>A0A0C9XAK6</accession>
<dbReference type="Proteomes" id="UP000054477">
    <property type="component" value="Unassembled WGS sequence"/>
</dbReference>
<dbReference type="AlphaFoldDB" id="A0A0C9XAK6"/>
<dbReference type="HOGENOM" id="CLU_2729148_0_0_1"/>
<sequence length="72" mass="8103">AVQYSSEQWAYHYTCGDKISVGVLDGILSKFNPSDCLALSDPDTSLQLIAWWDQFASARHCWHLRANSFLPA</sequence>
<feature type="non-terminal residue" evidence="1">
    <location>
        <position position="1"/>
    </location>
</feature>
<organism evidence="1 2">
    <name type="scientific">Laccaria amethystina LaAM-08-1</name>
    <dbReference type="NCBI Taxonomy" id="1095629"/>
    <lineage>
        <taxon>Eukaryota</taxon>
        <taxon>Fungi</taxon>
        <taxon>Dikarya</taxon>
        <taxon>Basidiomycota</taxon>
        <taxon>Agaricomycotina</taxon>
        <taxon>Agaricomycetes</taxon>
        <taxon>Agaricomycetidae</taxon>
        <taxon>Agaricales</taxon>
        <taxon>Agaricineae</taxon>
        <taxon>Hydnangiaceae</taxon>
        <taxon>Laccaria</taxon>
    </lineage>
</organism>
<evidence type="ECO:0000313" key="1">
    <source>
        <dbReference type="EMBL" id="KIJ94746.1"/>
    </source>
</evidence>
<evidence type="ECO:0000313" key="2">
    <source>
        <dbReference type="Proteomes" id="UP000054477"/>
    </source>
</evidence>
<reference evidence="1 2" key="1">
    <citation type="submission" date="2014-04" db="EMBL/GenBank/DDBJ databases">
        <authorList>
            <consortium name="DOE Joint Genome Institute"/>
            <person name="Kuo A."/>
            <person name="Kohler A."/>
            <person name="Nagy L.G."/>
            <person name="Floudas D."/>
            <person name="Copeland A."/>
            <person name="Barry K.W."/>
            <person name="Cichocki N."/>
            <person name="Veneault-Fourrey C."/>
            <person name="LaButti K."/>
            <person name="Lindquist E.A."/>
            <person name="Lipzen A."/>
            <person name="Lundell T."/>
            <person name="Morin E."/>
            <person name="Murat C."/>
            <person name="Sun H."/>
            <person name="Tunlid A."/>
            <person name="Henrissat B."/>
            <person name="Grigoriev I.V."/>
            <person name="Hibbett D.S."/>
            <person name="Martin F."/>
            <person name="Nordberg H.P."/>
            <person name="Cantor M.N."/>
            <person name="Hua S.X."/>
        </authorList>
    </citation>
    <scope>NUCLEOTIDE SEQUENCE [LARGE SCALE GENOMIC DNA]</scope>
    <source>
        <strain evidence="1 2">LaAM-08-1</strain>
    </source>
</reference>
<proteinExistence type="predicted"/>